<evidence type="ECO:0000313" key="2">
    <source>
        <dbReference type="Proteomes" id="UP000003959"/>
    </source>
</evidence>
<reference evidence="2" key="1">
    <citation type="journal article" date="2011" name="Proc. Natl. Acad. Sci. U.S.A.">
        <title>Genomic insights into the physiology and ecology of the marine filamentous cyanobacterium Lyngbya majuscula.</title>
        <authorList>
            <person name="Jones A.C."/>
            <person name="Monroe E.A."/>
            <person name="Podell S."/>
            <person name="Hess W.R."/>
            <person name="Klages S."/>
            <person name="Esquenazi E."/>
            <person name="Niessen S."/>
            <person name="Hoover H."/>
            <person name="Rothmann M."/>
            <person name="Lasken R.S."/>
            <person name="Yates J.R.III."/>
            <person name="Reinhardt R."/>
            <person name="Kube M."/>
            <person name="Burkart M.D."/>
            <person name="Allen E.E."/>
            <person name="Dorrestein P.C."/>
            <person name="Gerwick W.H."/>
            <person name="Gerwick L."/>
        </authorList>
    </citation>
    <scope>NUCLEOTIDE SEQUENCE [LARGE SCALE GENOMIC DNA]</scope>
    <source>
        <strain evidence="2">3L</strain>
    </source>
</reference>
<evidence type="ECO:0000313" key="1">
    <source>
        <dbReference type="EMBL" id="EGJ30483.1"/>
    </source>
</evidence>
<accession>F4XY86</accession>
<protein>
    <recommendedName>
        <fullName evidence="3">Glycosyltransferase</fullName>
    </recommendedName>
</protein>
<dbReference type="HOGENOM" id="CLU_661915_0_0_3"/>
<dbReference type="Gene3D" id="3.40.50.2000">
    <property type="entry name" value="Glycogen Phosphorylase B"/>
    <property type="match status" value="1"/>
</dbReference>
<dbReference type="Proteomes" id="UP000003959">
    <property type="component" value="Unassembled WGS sequence"/>
</dbReference>
<dbReference type="eggNOG" id="COG0438">
    <property type="taxonomic scope" value="Bacteria"/>
</dbReference>
<dbReference type="EMBL" id="GL890953">
    <property type="protein sequence ID" value="EGJ30483.1"/>
    <property type="molecule type" value="Genomic_DNA"/>
</dbReference>
<dbReference type="OrthoDB" id="9771846at2"/>
<keyword evidence="2" id="KW-1185">Reference proteome</keyword>
<dbReference type="AlphaFoldDB" id="F4XY86"/>
<evidence type="ECO:0008006" key="3">
    <source>
        <dbReference type="Google" id="ProtNLM"/>
    </source>
</evidence>
<dbReference type="RefSeq" id="WP_009149845.1">
    <property type="nucleotide sequence ID" value="NZ_GL890953.1"/>
</dbReference>
<organism evidence="1 2">
    <name type="scientific">Moorena producens 3L</name>
    <dbReference type="NCBI Taxonomy" id="489825"/>
    <lineage>
        <taxon>Bacteria</taxon>
        <taxon>Bacillati</taxon>
        <taxon>Cyanobacteriota</taxon>
        <taxon>Cyanophyceae</taxon>
        <taxon>Coleofasciculales</taxon>
        <taxon>Coleofasciculaceae</taxon>
        <taxon>Moorena</taxon>
    </lineage>
</organism>
<dbReference type="Pfam" id="PF13692">
    <property type="entry name" value="Glyco_trans_1_4"/>
    <property type="match status" value="1"/>
</dbReference>
<name>F4XY86_9CYAN</name>
<proteinExistence type="predicted"/>
<sequence>MTKSLLVVEEALRDLKAHWFEYIKTITQAAEAQGWQVQVAAHHDVVPEICQELKVFPLFRYARYLDNHKKKLPGERYYGFLLHSWRCLVVLVPLLGKQPRYEHIFVPTVLIHHLLAWWMIMTFHPQRPQHLTLFFVANPGIWDRNTQKSILPSSPLLGIQGFLLRRFQKLVAQGTVTLAVETKGAKREFEELTNLPFQLFPHPVPQLIESSPPSLRLSSSQELSSAPTFACYGFARYEKGSDMFKTALEQLLTKQQDIPVQFCIQWVEPFSLPDGSICEPGSLLRQHPQVTIIDRPLQSHDYQTLLSKTDCMILPYRNSSYHGRVSRVAIEAVCLGIPLIYTQGGWLEEVIGEFGVGIGIQDESTEELTQAVITMWKNFNEYAQLAFRKRAKAQQYFSPENLCQQLLSPKYRPKE</sequence>
<dbReference type="SUPFAM" id="SSF53756">
    <property type="entry name" value="UDP-Glycosyltransferase/glycogen phosphorylase"/>
    <property type="match status" value="1"/>
</dbReference>
<gene>
    <name evidence="1" type="ORF">LYNGBM3L_50420</name>
</gene>